<name>A0ABY7U1Q8_9SPHN</name>
<feature type="chain" id="PRO_5045426448" evidence="1">
    <location>
        <begin position="36"/>
        <end position="133"/>
    </location>
</feature>
<keyword evidence="3" id="KW-1185">Reference proteome</keyword>
<dbReference type="InterPro" id="IPR030972">
    <property type="entry name" value="UrcA_uranyl"/>
</dbReference>
<accession>A0ABY7U1Q8</accession>
<protein>
    <submittedName>
        <fullName evidence="2">UrcA family protein</fullName>
    </submittedName>
</protein>
<gene>
    <name evidence="2" type="ORF">PQ457_03675</name>
</gene>
<sequence length="133" mass="14292">MSIFRTAALSPAALSFATTAALGLATFTFVMPAHASAPASSAAMSVPVTFEKLEGDAPTIRVSYADLDLSTEQGRHVMRKRLAAAANMVCDEMSDLPDRLKARALYETCREEALDKATTHFAAKLKESKLAQR</sequence>
<dbReference type="NCBIfam" id="TIGR04433">
    <property type="entry name" value="UrcA_uranyl"/>
    <property type="match status" value="1"/>
</dbReference>
<evidence type="ECO:0000313" key="2">
    <source>
        <dbReference type="EMBL" id="WCT78084.1"/>
    </source>
</evidence>
<organism evidence="2 3">
    <name type="scientific">Novosphingobium humi</name>
    <dbReference type="NCBI Taxonomy" id="2282397"/>
    <lineage>
        <taxon>Bacteria</taxon>
        <taxon>Pseudomonadati</taxon>
        <taxon>Pseudomonadota</taxon>
        <taxon>Alphaproteobacteria</taxon>
        <taxon>Sphingomonadales</taxon>
        <taxon>Sphingomonadaceae</taxon>
        <taxon>Novosphingobium</taxon>
    </lineage>
</organism>
<feature type="signal peptide" evidence="1">
    <location>
        <begin position="1"/>
        <end position="35"/>
    </location>
</feature>
<evidence type="ECO:0000313" key="3">
    <source>
        <dbReference type="Proteomes" id="UP001218231"/>
    </source>
</evidence>
<keyword evidence="1" id="KW-0732">Signal</keyword>
<dbReference type="Proteomes" id="UP001218231">
    <property type="component" value="Chromosome"/>
</dbReference>
<dbReference type="EMBL" id="CP117417">
    <property type="protein sequence ID" value="WCT78084.1"/>
    <property type="molecule type" value="Genomic_DNA"/>
</dbReference>
<evidence type="ECO:0000256" key="1">
    <source>
        <dbReference type="SAM" id="SignalP"/>
    </source>
</evidence>
<reference evidence="2 3" key="1">
    <citation type="submission" date="2023-02" db="EMBL/GenBank/DDBJ databases">
        <title>Genome sequence of Novosphingobium humi KACC 19094.</title>
        <authorList>
            <person name="Kim S."/>
            <person name="Heo J."/>
            <person name="Kwon S.-W."/>
        </authorList>
    </citation>
    <scope>NUCLEOTIDE SEQUENCE [LARGE SCALE GENOMIC DNA]</scope>
    <source>
        <strain evidence="2 3">KACC 19094</strain>
    </source>
</reference>
<proteinExistence type="predicted"/>
<dbReference type="RefSeq" id="WP_273618428.1">
    <property type="nucleotide sequence ID" value="NZ_CP117417.1"/>
</dbReference>